<feature type="binding site" evidence="1">
    <location>
        <position position="221"/>
    </location>
    <ligand>
        <name>substrate</name>
    </ligand>
</feature>
<feature type="compositionally biased region" description="Basic and acidic residues" evidence="2">
    <location>
        <begin position="16"/>
        <end position="26"/>
    </location>
</feature>
<name>A0A8H3GYB3_9AGAM</name>
<dbReference type="InterPro" id="IPR036704">
    <property type="entry name" value="RraA/RraA-like_sf"/>
</dbReference>
<dbReference type="Pfam" id="PF03737">
    <property type="entry name" value="RraA-like"/>
    <property type="match status" value="1"/>
</dbReference>
<evidence type="ECO:0000256" key="2">
    <source>
        <dbReference type="SAM" id="MobiDB-lite"/>
    </source>
</evidence>
<feature type="compositionally biased region" description="Low complexity" evidence="2">
    <location>
        <begin position="51"/>
        <end position="63"/>
    </location>
</feature>
<reference evidence="3" key="1">
    <citation type="submission" date="2021-01" db="EMBL/GenBank/DDBJ databases">
        <authorList>
            <person name="Kaushik A."/>
        </authorList>
    </citation>
    <scope>NUCLEOTIDE SEQUENCE</scope>
    <source>
        <strain evidence="3">AG6-10EEA</strain>
    </source>
</reference>
<dbReference type="GO" id="GO:0046872">
    <property type="term" value="F:metal ion binding"/>
    <property type="evidence" value="ECO:0007669"/>
    <property type="project" value="UniProtKB-KW"/>
</dbReference>
<dbReference type="PANTHER" id="PTHR33254:SF4">
    <property type="entry name" value="4-HYDROXY-4-METHYL-2-OXOGLUTARATE ALDOLASE 3-RELATED"/>
    <property type="match status" value="1"/>
</dbReference>
<evidence type="ECO:0000313" key="4">
    <source>
        <dbReference type="Proteomes" id="UP000663853"/>
    </source>
</evidence>
<gene>
    <name evidence="3" type="ORF">RDB_LOCUS86978</name>
</gene>
<evidence type="ECO:0000256" key="1">
    <source>
        <dbReference type="PIRSR" id="PIRSR605493-1"/>
    </source>
</evidence>
<keyword evidence="1" id="KW-0479">Metal-binding</keyword>
<dbReference type="PANTHER" id="PTHR33254">
    <property type="entry name" value="4-HYDROXY-4-METHYL-2-OXOGLUTARATE ALDOLASE 3-RELATED"/>
    <property type="match status" value="1"/>
</dbReference>
<evidence type="ECO:0000313" key="3">
    <source>
        <dbReference type="EMBL" id="CAE6479878.1"/>
    </source>
</evidence>
<accession>A0A8H3GYB3</accession>
<proteinExistence type="predicted"/>
<dbReference type="CDD" id="cd16841">
    <property type="entry name" value="RraA_family"/>
    <property type="match status" value="1"/>
</dbReference>
<sequence>MSDPSSFNILVWNSNRPERPHRERPNTRMPNAFSQVMNFDQNPHSNPPSSSPSASPPSTSTSHSHSHPHSYLTSYTNPYQTNRSEMELSTSASPQPSLIEQLGSFSTCEISDALIKLGLTHKAPIQRGGYIPDINMLSPSPTVGDGQNTRIYGYAYTIKMVRGDDLQAPKPAQHFVDAAPAGSVAVISVPPNVKSAAWGGLMTAGAQFRGVSGVVIDGRARDLIEHRAAGFPVFARGHSTLGQSPFTRPSELNVPVTILPRPDFENGFENTFSAIEVHPGDIMVADIDGVVCIPPELLASVIDNCRYSKQVDEKCMMDIQQGRSIQETFQHWRKATNKK</sequence>
<feature type="region of interest" description="Disordered" evidence="2">
    <location>
        <begin position="1"/>
        <end position="77"/>
    </location>
</feature>
<keyword evidence="1" id="KW-0460">Magnesium</keyword>
<dbReference type="Gene3D" id="3.50.30.40">
    <property type="entry name" value="Ribonuclease E inhibitor RraA/RraA-like"/>
    <property type="match status" value="1"/>
</dbReference>
<feature type="binding site" evidence="1">
    <location>
        <begin position="199"/>
        <end position="202"/>
    </location>
    <ligand>
        <name>substrate</name>
    </ligand>
</feature>
<organism evidence="3 4">
    <name type="scientific">Rhizoctonia solani</name>
    <dbReference type="NCBI Taxonomy" id="456999"/>
    <lineage>
        <taxon>Eukaryota</taxon>
        <taxon>Fungi</taxon>
        <taxon>Dikarya</taxon>
        <taxon>Basidiomycota</taxon>
        <taxon>Agaricomycotina</taxon>
        <taxon>Agaricomycetes</taxon>
        <taxon>Cantharellales</taxon>
        <taxon>Ceratobasidiaceae</taxon>
        <taxon>Rhizoctonia</taxon>
    </lineage>
</organism>
<feature type="binding site" evidence="1">
    <location>
        <position position="222"/>
    </location>
    <ligand>
        <name>Mg(2+)</name>
        <dbReference type="ChEBI" id="CHEBI:18420"/>
    </ligand>
</feature>
<dbReference type="Proteomes" id="UP000663853">
    <property type="component" value="Unassembled WGS sequence"/>
</dbReference>
<comment type="caution">
    <text evidence="3">The sequence shown here is derived from an EMBL/GenBank/DDBJ whole genome shotgun (WGS) entry which is preliminary data.</text>
</comment>
<dbReference type="InterPro" id="IPR005493">
    <property type="entry name" value="RraA/RraA-like"/>
</dbReference>
<protein>
    <submittedName>
        <fullName evidence="3">Uncharacterized protein</fullName>
    </submittedName>
</protein>
<dbReference type="SUPFAM" id="SSF89562">
    <property type="entry name" value="RraA-like"/>
    <property type="match status" value="1"/>
</dbReference>
<dbReference type="EMBL" id="CAJMXA010002362">
    <property type="protein sequence ID" value="CAE6479878.1"/>
    <property type="molecule type" value="Genomic_DNA"/>
</dbReference>
<feature type="compositionally biased region" description="Polar residues" evidence="2">
    <location>
        <begin position="1"/>
        <end position="12"/>
    </location>
</feature>
<dbReference type="GO" id="GO:0047443">
    <property type="term" value="F:4-hydroxy-4-methyl-2-oxoglutarate aldolase activity"/>
    <property type="evidence" value="ECO:0007669"/>
    <property type="project" value="TreeGrafter"/>
</dbReference>
<dbReference type="AlphaFoldDB" id="A0A8H3GYB3"/>
<comment type="cofactor">
    <cofactor evidence="1">
        <name>Mg(2+)</name>
        <dbReference type="ChEBI" id="CHEBI:18420"/>
    </cofactor>
</comment>
<feature type="compositionally biased region" description="Polar residues" evidence="2">
    <location>
        <begin position="32"/>
        <end position="41"/>
    </location>
</feature>
<dbReference type="GO" id="GO:0008948">
    <property type="term" value="F:oxaloacetate decarboxylase activity"/>
    <property type="evidence" value="ECO:0007669"/>
    <property type="project" value="TreeGrafter"/>
</dbReference>